<evidence type="ECO:0000313" key="7">
    <source>
        <dbReference type="Proteomes" id="UP000001064"/>
    </source>
</evidence>
<dbReference type="AlphaFoldDB" id="F0ZYV7"/>
<dbReference type="PANTHER" id="PTHR43917:SF8">
    <property type="entry name" value="GH16740P-RELATED"/>
    <property type="match status" value="1"/>
</dbReference>
<dbReference type="Gene3D" id="1.20.1050.10">
    <property type="match status" value="1"/>
</dbReference>
<dbReference type="InterPro" id="IPR010987">
    <property type="entry name" value="Glutathione-S-Trfase_C-like"/>
</dbReference>
<dbReference type="InterPro" id="IPR051369">
    <property type="entry name" value="GST_Theta"/>
</dbReference>
<accession>F0ZYV7</accession>
<dbReference type="InterPro" id="IPR040079">
    <property type="entry name" value="Glutathione_S-Trfase"/>
</dbReference>
<evidence type="ECO:0000256" key="1">
    <source>
        <dbReference type="ARBA" id="ARBA00004496"/>
    </source>
</evidence>
<dbReference type="InterPro" id="IPR036282">
    <property type="entry name" value="Glutathione-S-Trfase_C_sf"/>
</dbReference>
<evidence type="ECO:0000259" key="4">
    <source>
        <dbReference type="PROSITE" id="PS50404"/>
    </source>
</evidence>
<gene>
    <name evidence="6" type="ORF">DICPUDRAFT_157335</name>
</gene>
<dbReference type="PROSITE" id="PS50404">
    <property type="entry name" value="GST_NTER"/>
    <property type="match status" value="1"/>
</dbReference>
<dbReference type="InterPro" id="IPR004046">
    <property type="entry name" value="GST_C"/>
</dbReference>
<dbReference type="Pfam" id="PF00043">
    <property type="entry name" value="GST_C"/>
    <property type="match status" value="1"/>
</dbReference>
<feature type="domain" description="GST N-terminal" evidence="4">
    <location>
        <begin position="5"/>
        <end position="86"/>
    </location>
</feature>
<feature type="domain" description="GST C-terminal" evidence="5">
    <location>
        <begin position="92"/>
        <end position="224"/>
    </location>
</feature>
<dbReference type="Proteomes" id="UP000001064">
    <property type="component" value="Unassembled WGS sequence"/>
</dbReference>
<dbReference type="GO" id="GO:0005737">
    <property type="term" value="C:cytoplasm"/>
    <property type="evidence" value="ECO:0000318"/>
    <property type="project" value="GO_Central"/>
</dbReference>
<dbReference type="eggNOG" id="KOG0867">
    <property type="taxonomic scope" value="Eukaryota"/>
</dbReference>
<dbReference type="SFLD" id="SFLDG00358">
    <property type="entry name" value="Main_(cytGST)"/>
    <property type="match status" value="1"/>
</dbReference>
<evidence type="ECO:0008006" key="8">
    <source>
        <dbReference type="Google" id="ProtNLM"/>
    </source>
</evidence>
<dbReference type="STRING" id="5786.F0ZYV7"/>
<dbReference type="RefSeq" id="XP_003292607.1">
    <property type="nucleotide sequence ID" value="XM_003292559.1"/>
</dbReference>
<dbReference type="GeneID" id="10508558"/>
<dbReference type="PROSITE" id="PS50405">
    <property type="entry name" value="GST_CTER"/>
    <property type="match status" value="1"/>
</dbReference>
<dbReference type="InParanoid" id="F0ZYV7"/>
<dbReference type="Gene3D" id="3.40.30.10">
    <property type="entry name" value="Glutaredoxin"/>
    <property type="match status" value="1"/>
</dbReference>
<dbReference type="SUPFAM" id="SSF52833">
    <property type="entry name" value="Thioredoxin-like"/>
    <property type="match status" value="1"/>
</dbReference>
<reference evidence="7" key="1">
    <citation type="journal article" date="2011" name="Genome Biol.">
        <title>Comparative genomics of the social amoebae Dictyostelium discoideum and Dictyostelium purpureum.</title>
        <authorList>
            <consortium name="US DOE Joint Genome Institute (JGI-PGF)"/>
            <person name="Sucgang R."/>
            <person name="Kuo A."/>
            <person name="Tian X."/>
            <person name="Salerno W."/>
            <person name="Parikh A."/>
            <person name="Feasley C.L."/>
            <person name="Dalin E."/>
            <person name="Tu H."/>
            <person name="Huang E."/>
            <person name="Barry K."/>
            <person name="Lindquist E."/>
            <person name="Shapiro H."/>
            <person name="Bruce D."/>
            <person name="Schmutz J."/>
            <person name="Salamov A."/>
            <person name="Fey P."/>
            <person name="Gaudet P."/>
            <person name="Anjard C."/>
            <person name="Babu M.M."/>
            <person name="Basu S."/>
            <person name="Bushmanova Y."/>
            <person name="van der Wel H."/>
            <person name="Katoh-Kurasawa M."/>
            <person name="Dinh C."/>
            <person name="Coutinho P.M."/>
            <person name="Saito T."/>
            <person name="Elias M."/>
            <person name="Schaap P."/>
            <person name="Kay R.R."/>
            <person name="Henrissat B."/>
            <person name="Eichinger L."/>
            <person name="Rivero F."/>
            <person name="Putnam N.H."/>
            <person name="West C.M."/>
            <person name="Loomis W.F."/>
            <person name="Chisholm R.L."/>
            <person name="Shaulsky G."/>
            <person name="Strassmann J.E."/>
            <person name="Queller D.C."/>
            <person name="Kuspa A."/>
            <person name="Grigoriev I.V."/>
        </authorList>
    </citation>
    <scope>NUCLEOTIDE SEQUENCE [LARGE SCALE GENOMIC DNA]</scope>
    <source>
        <strain evidence="7">QSDP1</strain>
    </source>
</reference>
<dbReference type="OrthoDB" id="17208at2759"/>
<evidence type="ECO:0000259" key="5">
    <source>
        <dbReference type="PROSITE" id="PS50405"/>
    </source>
</evidence>
<dbReference type="FunFam" id="1.20.1050.10:FF:000039">
    <property type="entry name" value="Glutathione S-transferase theta-1"/>
    <property type="match status" value="1"/>
</dbReference>
<name>F0ZYV7_DICPU</name>
<dbReference type="InterPro" id="IPR036249">
    <property type="entry name" value="Thioredoxin-like_sf"/>
</dbReference>
<keyword evidence="3" id="KW-0808">Transferase</keyword>
<proteinExistence type="predicted"/>
<dbReference type="GO" id="GO:0004364">
    <property type="term" value="F:glutathione transferase activity"/>
    <property type="evidence" value="ECO:0000318"/>
    <property type="project" value="GO_Central"/>
</dbReference>
<dbReference type="EMBL" id="GL871294">
    <property type="protein sequence ID" value="EGC30870.1"/>
    <property type="molecule type" value="Genomic_DNA"/>
</dbReference>
<comment type="subcellular location">
    <subcellularLocation>
        <location evidence="1">Cytoplasm</location>
    </subcellularLocation>
</comment>
<dbReference type="OMA" id="EWQHANI"/>
<dbReference type="GO" id="GO:0006749">
    <property type="term" value="P:glutathione metabolic process"/>
    <property type="evidence" value="ECO:0000318"/>
    <property type="project" value="GO_Central"/>
</dbReference>
<keyword evidence="7" id="KW-1185">Reference proteome</keyword>
<keyword evidence="2" id="KW-0963">Cytoplasm</keyword>
<protein>
    <recommendedName>
        <fullName evidence="8">Glutathione S-transferase</fullName>
    </recommendedName>
</protein>
<dbReference type="SUPFAM" id="SSF47616">
    <property type="entry name" value="GST C-terminal domain-like"/>
    <property type="match status" value="1"/>
</dbReference>
<evidence type="ECO:0000256" key="3">
    <source>
        <dbReference type="ARBA" id="ARBA00022679"/>
    </source>
</evidence>
<organism evidence="6 7">
    <name type="scientific">Dictyostelium purpureum</name>
    <name type="common">Slime mold</name>
    <dbReference type="NCBI Taxonomy" id="5786"/>
    <lineage>
        <taxon>Eukaryota</taxon>
        <taxon>Amoebozoa</taxon>
        <taxon>Evosea</taxon>
        <taxon>Eumycetozoa</taxon>
        <taxon>Dictyostelia</taxon>
        <taxon>Dictyosteliales</taxon>
        <taxon>Dictyosteliaceae</taxon>
        <taxon>Dictyostelium</taxon>
    </lineage>
</organism>
<sequence length="224" mass="26125">MEASNKVILYGDPLSQPTRAVQWVLILNKIEYEFKLVSIIKGEQRGEEYAKINPLQKLPAIVYKGQAYFESHTILRFLCYEFKLNSLYSPDDIQKRVKVDEYLDFHHLGLRKYASTKFFLTFAAPHLGIPVSQEHLKEADTYLPKALHQIETVFLKDKKFIAGNEVTIADFSCYNELNELLLIKFDFAPYKVITEWMKRMEQIEGYKESNAAFLKILETGKLEK</sequence>
<dbReference type="PANTHER" id="PTHR43917">
    <property type="match status" value="1"/>
</dbReference>
<dbReference type="Pfam" id="PF13409">
    <property type="entry name" value="GST_N_2"/>
    <property type="match status" value="1"/>
</dbReference>
<dbReference type="SFLD" id="SFLDS00019">
    <property type="entry name" value="Glutathione_Transferase_(cytos"/>
    <property type="match status" value="1"/>
</dbReference>
<dbReference type="KEGG" id="dpp:DICPUDRAFT_157335"/>
<dbReference type="VEuPathDB" id="AmoebaDB:DICPUDRAFT_157335"/>
<dbReference type="FunFam" id="3.40.30.10:FF:000176">
    <property type="entry name" value="Glutathione S-transferase theta-1"/>
    <property type="match status" value="1"/>
</dbReference>
<dbReference type="InterPro" id="IPR004045">
    <property type="entry name" value="Glutathione_S-Trfase_N"/>
</dbReference>
<evidence type="ECO:0000313" key="6">
    <source>
        <dbReference type="EMBL" id="EGC30870.1"/>
    </source>
</evidence>
<evidence type="ECO:0000256" key="2">
    <source>
        <dbReference type="ARBA" id="ARBA00022490"/>
    </source>
</evidence>